<accession>A0ABD3QZR5</accession>
<proteinExistence type="predicted"/>
<protein>
    <submittedName>
        <fullName evidence="2">Uncharacterized protein</fullName>
    </submittedName>
</protein>
<evidence type="ECO:0000256" key="1">
    <source>
        <dbReference type="SAM" id="MobiDB-lite"/>
    </source>
</evidence>
<sequence>MSSHKRNSRSCPGSALSPMPPKRIFITKDIPSLSRQSRSQPIPIKKCGREAYDSDDEVDTAQYDLATWNMYVLITNARRLRAHSRRARGCGHCSTYQTASSNEIPSLVSELNRTVCQGFDDPVSSELHSSSCDEFYHDCGVFDLDPM</sequence>
<name>A0ABD3QZR5_9STRA</name>
<dbReference type="EMBL" id="JABMIG020000001">
    <property type="protein sequence ID" value="KAL3805854.1"/>
    <property type="molecule type" value="Genomic_DNA"/>
</dbReference>
<reference evidence="2 3" key="1">
    <citation type="journal article" date="2020" name="G3 (Bethesda)">
        <title>Improved Reference Genome for Cyclotella cryptica CCMP332, a Model for Cell Wall Morphogenesis, Salinity Adaptation, and Lipid Production in Diatoms (Bacillariophyta).</title>
        <authorList>
            <person name="Roberts W.R."/>
            <person name="Downey K.M."/>
            <person name="Ruck E.C."/>
            <person name="Traller J.C."/>
            <person name="Alverson A.J."/>
        </authorList>
    </citation>
    <scope>NUCLEOTIDE SEQUENCE [LARGE SCALE GENOMIC DNA]</scope>
    <source>
        <strain evidence="2 3">CCMP332</strain>
    </source>
</reference>
<organism evidence="2 3">
    <name type="scientific">Cyclotella cryptica</name>
    <dbReference type="NCBI Taxonomy" id="29204"/>
    <lineage>
        <taxon>Eukaryota</taxon>
        <taxon>Sar</taxon>
        <taxon>Stramenopiles</taxon>
        <taxon>Ochrophyta</taxon>
        <taxon>Bacillariophyta</taxon>
        <taxon>Coscinodiscophyceae</taxon>
        <taxon>Thalassiosirophycidae</taxon>
        <taxon>Stephanodiscales</taxon>
        <taxon>Stephanodiscaceae</taxon>
        <taxon>Cyclotella</taxon>
    </lineage>
</organism>
<gene>
    <name evidence="2" type="ORF">HJC23_007815</name>
</gene>
<dbReference type="Proteomes" id="UP001516023">
    <property type="component" value="Unassembled WGS sequence"/>
</dbReference>
<comment type="caution">
    <text evidence="2">The sequence shown here is derived from an EMBL/GenBank/DDBJ whole genome shotgun (WGS) entry which is preliminary data.</text>
</comment>
<feature type="region of interest" description="Disordered" evidence="1">
    <location>
        <begin position="1"/>
        <end position="22"/>
    </location>
</feature>
<keyword evidence="3" id="KW-1185">Reference proteome</keyword>
<evidence type="ECO:0000313" key="2">
    <source>
        <dbReference type="EMBL" id="KAL3805854.1"/>
    </source>
</evidence>
<evidence type="ECO:0000313" key="3">
    <source>
        <dbReference type="Proteomes" id="UP001516023"/>
    </source>
</evidence>
<dbReference type="AlphaFoldDB" id="A0ABD3QZR5"/>